<dbReference type="PANTHER" id="PTHR10015:SF206">
    <property type="entry name" value="HSF-TYPE DNA-BINDING DOMAIN-CONTAINING PROTEIN"/>
    <property type="match status" value="1"/>
</dbReference>
<dbReference type="AlphaFoldDB" id="K3WPE5"/>
<evidence type="ECO:0000313" key="7">
    <source>
        <dbReference type="Proteomes" id="UP000019132"/>
    </source>
</evidence>
<dbReference type="Proteomes" id="UP000019132">
    <property type="component" value="Unassembled WGS sequence"/>
</dbReference>
<dbReference type="InterPro" id="IPR036388">
    <property type="entry name" value="WH-like_DNA-bd_sf"/>
</dbReference>
<evidence type="ECO:0000256" key="3">
    <source>
        <dbReference type="ARBA" id="ARBA00023242"/>
    </source>
</evidence>
<comment type="similarity">
    <text evidence="4">Belongs to the HSF family.</text>
</comment>
<evidence type="ECO:0000256" key="1">
    <source>
        <dbReference type="ARBA" id="ARBA00004123"/>
    </source>
</evidence>
<reference evidence="6" key="3">
    <citation type="submission" date="2015-02" db="UniProtKB">
        <authorList>
            <consortium name="EnsemblProtists"/>
        </authorList>
    </citation>
    <scope>IDENTIFICATION</scope>
    <source>
        <strain evidence="6">DAOM BR144</strain>
    </source>
</reference>
<dbReference type="eggNOG" id="KOG0627">
    <property type="taxonomic scope" value="Eukaryota"/>
</dbReference>
<evidence type="ECO:0000259" key="5">
    <source>
        <dbReference type="SMART" id="SM00415"/>
    </source>
</evidence>
<reference evidence="7" key="2">
    <citation type="submission" date="2010-04" db="EMBL/GenBank/DDBJ databases">
        <authorList>
            <person name="Buell R."/>
            <person name="Hamilton J."/>
            <person name="Hostetler J."/>
        </authorList>
    </citation>
    <scope>NUCLEOTIDE SEQUENCE [LARGE SCALE GENOMIC DNA]</scope>
    <source>
        <strain evidence="7">DAOM:BR144</strain>
    </source>
</reference>
<protein>
    <recommendedName>
        <fullName evidence="5">HSF-type DNA-binding domain-containing protein</fullName>
    </recommendedName>
</protein>
<sequence>MLVPTSTSTSTSALPAIATGFVRKLYRLLDQENAAIIRWSASGASFVILDDEQLNEVVLPRYFRGRLCAFRQQLREHGFQQKVGTVTSPVPHVAPLDGAQCTYFHEYFVRGYPGLLSKITRTPLPRRRISNRKTKAALAAKRSAAKAGLQEPAQQELKRANIKTEVRSSRVDFFDGHNDRFYLCIIIV</sequence>
<keyword evidence="7" id="KW-1185">Reference proteome</keyword>
<evidence type="ECO:0000256" key="2">
    <source>
        <dbReference type="ARBA" id="ARBA00023125"/>
    </source>
</evidence>
<name>K3WPE5_GLOUD</name>
<dbReference type="SUPFAM" id="SSF46785">
    <property type="entry name" value="Winged helix' DNA-binding domain"/>
    <property type="match status" value="1"/>
</dbReference>
<proteinExistence type="inferred from homology"/>
<keyword evidence="2" id="KW-0238">DNA-binding</keyword>
<comment type="subcellular location">
    <subcellularLocation>
        <location evidence="1">Nucleus</location>
    </subcellularLocation>
</comment>
<evidence type="ECO:0000313" key="6">
    <source>
        <dbReference type="EnsemblProtists" id="PYU1_T006837"/>
    </source>
</evidence>
<dbReference type="GO" id="GO:0005634">
    <property type="term" value="C:nucleus"/>
    <property type="evidence" value="ECO:0007669"/>
    <property type="project" value="UniProtKB-SubCell"/>
</dbReference>
<accession>K3WPE5</accession>
<feature type="domain" description="HSF-type DNA-binding" evidence="5">
    <location>
        <begin position="17"/>
        <end position="122"/>
    </location>
</feature>
<dbReference type="InterPro" id="IPR036390">
    <property type="entry name" value="WH_DNA-bd_sf"/>
</dbReference>
<dbReference type="EnsemblProtists" id="PYU1_T006837">
    <property type="protein sequence ID" value="PYU1_T006837"/>
    <property type="gene ID" value="PYU1_G006823"/>
</dbReference>
<dbReference type="Gene3D" id="1.10.10.10">
    <property type="entry name" value="Winged helix-like DNA-binding domain superfamily/Winged helix DNA-binding domain"/>
    <property type="match status" value="1"/>
</dbReference>
<dbReference type="PANTHER" id="PTHR10015">
    <property type="entry name" value="HEAT SHOCK TRANSCRIPTION FACTOR"/>
    <property type="match status" value="1"/>
</dbReference>
<dbReference type="Pfam" id="PF00447">
    <property type="entry name" value="HSF_DNA-bind"/>
    <property type="match status" value="1"/>
</dbReference>
<keyword evidence="3" id="KW-0539">Nucleus</keyword>
<dbReference type="SMART" id="SM00415">
    <property type="entry name" value="HSF"/>
    <property type="match status" value="1"/>
</dbReference>
<organism evidence="6 7">
    <name type="scientific">Globisporangium ultimum (strain ATCC 200006 / CBS 805.95 / DAOM BR144)</name>
    <name type="common">Pythium ultimum</name>
    <dbReference type="NCBI Taxonomy" id="431595"/>
    <lineage>
        <taxon>Eukaryota</taxon>
        <taxon>Sar</taxon>
        <taxon>Stramenopiles</taxon>
        <taxon>Oomycota</taxon>
        <taxon>Peronosporomycetes</taxon>
        <taxon>Pythiales</taxon>
        <taxon>Pythiaceae</taxon>
        <taxon>Globisporangium</taxon>
    </lineage>
</organism>
<dbReference type="GO" id="GO:0043565">
    <property type="term" value="F:sequence-specific DNA binding"/>
    <property type="evidence" value="ECO:0007669"/>
    <property type="project" value="InterPro"/>
</dbReference>
<dbReference type="GO" id="GO:0003700">
    <property type="term" value="F:DNA-binding transcription factor activity"/>
    <property type="evidence" value="ECO:0007669"/>
    <property type="project" value="InterPro"/>
</dbReference>
<dbReference type="InterPro" id="IPR000232">
    <property type="entry name" value="HSF_DNA-bd"/>
</dbReference>
<dbReference type="STRING" id="431595.K3WPE5"/>
<dbReference type="InParanoid" id="K3WPE5"/>
<dbReference type="VEuPathDB" id="FungiDB:PYU1_G006823"/>
<dbReference type="HOGENOM" id="CLU_1443728_0_0_1"/>
<dbReference type="EMBL" id="GL376635">
    <property type="status" value="NOT_ANNOTATED_CDS"/>
    <property type="molecule type" value="Genomic_DNA"/>
</dbReference>
<reference evidence="7" key="1">
    <citation type="journal article" date="2010" name="Genome Biol.">
        <title>Genome sequence of the necrotrophic plant pathogen Pythium ultimum reveals original pathogenicity mechanisms and effector repertoire.</title>
        <authorList>
            <person name="Levesque C.A."/>
            <person name="Brouwer H."/>
            <person name="Cano L."/>
            <person name="Hamilton J.P."/>
            <person name="Holt C."/>
            <person name="Huitema E."/>
            <person name="Raffaele S."/>
            <person name="Robideau G.P."/>
            <person name="Thines M."/>
            <person name="Win J."/>
            <person name="Zerillo M.M."/>
            <person name="Beakes G.W."/>
            <person name="Boore J.L."/>
            <person name="Busam D."/>
            <person name="Dumas B."/>
            <person name="Ferriera S."/>
            <person name="Fuerstenberg S.I."/>
            <person name="Gachon C.M."/>
            <person name="Gaulin E."/>
            <person name="Govers F."/>
            <person name="Grenville-Briggs L."/>
            <person name="Horner N."/>
            <person name="Hostetler J."/>
            <person name="Jiang R.H."/>
            <person name="Johnson J."/>
            <person name="Krajaejun T."/>
            <person name="Lin H."/>
            <person name="Meijer H.J."/>
            <person name="Moore B."/>
            <person name="Morris P."/>
            <person name="Phuntmart V."/>
            <person name="Puiu D."/>
            <person name="Shetty J."/>
            <person name="Stajich J.E."/>
            <person name="Tripathy S."/>
            <person name="Wawra S."/>
            <person name="van West P."/>
            <person name="Whitty B.R."/>
            <person name="Coutinho P.M."/>
            <person name="Henrissat B."/>
            <person name="Martin F."/>
            <person name="Thomas P.D."/>
            <person name="Tyler B.M."/>
            <person name="De Vries R.P."/>
            <person name="Kamoun S."/>
            <person name="Yandell M."/>
            <person name="Tisserat N."/>
            <person name="Buell C.R."/>
        </authorList>
    </citation>
    <scope>NUCLEOTIDE SEQUENCE</scope>
    <source>
        <strain evidence="7">DAOM:BR144</strain>
    </source>
</reference>
<evidence type="ECO:0000256" key="4">
    <source>
        <dbReference type="RuleBase" id="RU004020"/>
    </source>
</evidence>